<protein>
    <recommendedName>
        <fullName evidence="4">Pyridine nucleotide transhydrogenase</fullName>
    </recommendedName>
</protein>
<dbReference type="KEGG" id="salh:HMF8227_02025"/>
<evidence type="ECO:0000313" key="2">
    <source>
        <dbReference type="EMBL" id="AWL12490.1"/>
    </source>
</evidence>
<dbReference type="Proteomes" id="UP000245728">
    <property type="component" value="Chromosome"/>
</dbReference>
<proteinExistence type="predicted"/>
<evidence type="ECO:0000313" key="3">
    <source>
        <dbReference type="Proteomes" id="UP000245728"/>
    </source>
</evidence>
<keyword evidence="1" id="KW-0732">Signal</keyword>
<reference evidence="2 3" key="1">
    <citation type="submission" date="2018-05" db="EMBL/GenBank/DDBJ databases">
        <title>Salinimonas sp. HMF8227 Genome sequencing and assembly.</title>
        <authorList>
            <person name="Kang H."/>
            <person name="Kang J."/>
            <person name="Cha I."/>
            <person name="Kim H."/>
            <person name="Joh K."/>
        </authorList>
    </citation>
    <scope>NUCLEOTIDE SEQUENCE [LARGE SCALE GENOMIC DNA]</scope>
    <source>
        <strain evidence="2 3">HMF8227</strain>
    </source>
</reference>
<evidence type="ECO:0008006" key="4">
    <source>
        <dbReference type="Google" id="ProtNLM"/>
    </source>
</evidence>
<evidence type="ECO:0000256" key="1">
    <source>
        <dbReference type="SAM" id="SignalP"/>
    </source>
</evidence>
<accession>A0A2S2E5I5</accession>
<organism evidence="2 3">
    <name type="scientific">Saliniradius amylolyticus</name>
    <dbReference type="NCBI Taxonomy" id="2183582"/>
    <lineage>
        <taxon>Bacteria</taxon>
        <taxon>Pseudomonadati</taxon>
        <taxon>Pseudomonadota</taxon>
        <taxon>Gammaproteobacteria</taxon>
        <taxon>Alteromonadales</taxon>
        <taxon>Alteromonadaceae</taxon>
        <taxon>Saliniradius</taxon>
    </lineage>
</organism>
<sequence length="103" mass="11631">MRKVTSLIVTLFAFAGMAHAGETDNSMFQCMAKDTLEVDSSCVQQRIDTNVEYQNSQKQFFNQSVNASGNVMATMRFYPERHLIEVVAHKDALEKAALLARRQ</sequence>
<dbReference type="EMBL" id="CP029347">
    <property type="protein sequence ID" value="AWL12490.1"/>
    <property type="molecule type" value="Genomic_DNA"/>
</dbReference>
<dbReference type="OrthoDB" id="6322254at2"/>
<dbReference type="AlphaFoldDB" id="A0A2S2E5I5"/>
<feature type="signal peptide" evidence="1">
    <location>
        <begin position="1"/>
        <end position="20"/>
    </location>
</feature>
<feature type="chain" id="PRO_5015417674" description="Pyridine nucleotide transhydrogenase" evidence="1">
    <location>
        <begin position="21"/>
        <end position="103"/>
    </location>
</feature>
<dbReference type="RefSeq" id="WP_109340061.1">
    <property type="nucleotide sequence ID" value="NZ_CP029347.1"/>
</dbReference>
<name>A0A2S2E5I5_9ALTE</name>
<gene>
    <name evidence="2" type="ORF">HMF8227_02025</name>
</gene>
<keyword evidence="3" id="KW-1185">Reference proteome</keyword>